<dbReference type="PANTHER" id="PTHR33050">
    <property type="entry name" value="REVERSE TRANSCRIPTASE DOMAIN-CONTAINING PROTEIN"/>
    <property type="match status" value="1"/>
</dbReference>
<organism evidence="1 2">
    <name type="scientific">Trachymyrmex cornetzi</name>
    <dbReference type="NCBI Taxonomy" id="471704"/>
    <lineage>
        <taxon>Eukaryota</taxon>
        <taxon>Metazoa</taxon>
        <taxon>Ecdysozoa</taxon>
        <taxon>Arthropoda</taxon>
        <taxon>Hexapoda</taxon>
        <taxon>Insecta</taxon>
        <taxon>Pterygota</taxon>
        <taxon>Neoptera</taxon>
        <taxon>Endopterygota</taxon>
        <taxon>Hymenoptera</taxon>
        <taxon>Apocrita</taxon>
        <taxon>Aculeata</taxon>
        <taxon>Formicoidea</taxon>
        <taxon>Formicidae</taxon>
        <taxon>Myrmicinae</taxon>
        <taxon>Trachymyrmex</taxon>
    </lineage>
</organism>
<protein>
    <recommendedName>
        <fullName evidence="3">RNase H type-1 domain-containing protein</fullName>
    </recommendedName>
</protein>
<reference evidence="1 2" key="1">
    <citation type="submission" date="2015-09" db="EMBL/GenBank/DDBJ databases">
        <title>Trachymyrmex cornetzi WGS genome.</title>
        <authorList>
            <person name="Nygaard S."/>
            <person name="Hu H."/>
            <person name="Boomsma J."/>
            <person name="Zhang G."/>
        </authorList>
    </citation>
    <scope>NUCLEOTIDE SEQUENCE [LARGE SCALE GENOMIC DNA]</scope>
    <source>
        <strain evidence="1">Tcor2-1</strain>
        <tissue evidence="1">Whole body</tissue>
    </source>
</reference>
<gene>
    <name evidence="1" type="ORF">ALC57_01098</name>
</gene>
<sequence length="256" mass="28953">MALSPSIKEDLLWWEKIFANPTQSDIIRSGRFALEIFTDASLTGWGAICGKIRTHGFWSAEENKNHVNFLELLAVFHALRSFVSQIRGCDILLREDNSTALKLRFGRFDIDLFTSSNNAECPRFVSWLPDPLAFAIEAFSLDWGNFYFYSFLLFVLITRVLRKIVTDRAEGIMVVPRLLTQPCPLFNRLVCNHPLYFEPDANMFSSSFREVHPACSKISLVVAKAFPPSLFAKGYSSIGVGRDSCIIVGSNDCTIY</sequence>
<accession>A0A151JQR8</accession>
<dbReference type="CDD" id="cd09275">
    <property type="entry name" value="RNase_HI_RT_DIRS1"/>
    <property type="match status" value="1"/>
</dbReference>
<evidence type="ECO:0008006" key="3">
    <source>
        <dbReference type="Google" id="ProtNLM"/>
    </source>
</evidence>
<dbReference type="InterPro" id="IPR052055">
    <property type="entry name" value="Hepadnavirus_pol/RT"/>
</dbReference>
<evidence type="ECO:0000313" key="1">
    <source>
        <dbReference type="EMBL" id="KYN29460.1"/>
    </source>
</evidence>
<dbReference type="Proteomes" id="UP000078492">
    <property type="component" value="Unassembled WGS sequence"/>
</dbReference>
<dbReference type="AlphaFoldDB" id="A0A151JQR8"/>
<name>A0A151JQR8_9HYME</name>
<evidence type="ECO:0000313" key="2">
    <source>
        <dbReference type="Proteomes" id="UP000078492"/>
    </source>
</evidence>
<dbReference type="STRING" id="471704.A0A151JQR8"/>
<keyword evidence="2" id="KW-1185">Reference proteome</keyword>
<dbReference type="EMBL" id="KQ978645">
    <property type="protein sequence ID" value="KYN29460.1"/>
    <property type="molecule type" value="Genomic_DNA"/>
</dbReference>
<proteinExistence type="predicted"/>
<dbReference type="PANTHER" id="PTHR33050:SF7">
    <property type="entry name" value="RIBONUCLEASE H"/>
    <property type="match status" value="1"/>
</dbReference>